<dbReference type="CDD" id="cd10170">
    <property type="entry name" value="ASKHA_NBD_HSP70"/>
    <property type="match status" value="1"/>
</dbReference>
<keyword evidence="3" id="KW-0067">ATP-binding</keyword>
<dbReference type="PANTHER" id="PTHR19375">
    <property type="entry name" value="HEAT SHOCK PROTEIN 70KDA"/>
    <property type="match status" value="1"/>
</dbReference>
<evidence type="ECO:0000313" key="5">
    <source>
        <dbReference type="Proteomes" id="UP000824988"/>
    </source>
</evidence>
<proteinExistence type="inferred from homology"/>
<comment type="similarity">
    <text evidence="1">Belongs to the heat shock protein 70 family.</text>
</comment>
<dbReference type="GO" id="GO:0005524">
    <property type="term" value="F:ATP binding"/>
    <property type="evidence" value="ECO:0007669"/>
    <property type="project" value="UniProtKB-KW"/>
</dbReference>
<dbReference type="InterPro" id="IPR013126">
    <property type="entry name" value="Hsp_70_fam"/>
</dbReference>
<sequence length="956" mass="103877">MRSRSSFDFSPRYLVGIDLGTTHTAVAYADLSQGAQPAVQLFPIEQLVGPGATAQRPLLPSVRYHPAADELSAHDCALPWSGSPHPNPLPEGEGEQGRCAFFNDPVPNAVLGEWARALGAKTHGRLVASAKSWLSHGAADRESAILPWGAPEEVAKVSPVTASASYLAHVRADWNRRFPDAPLEKQDVVVTVPASFDEAARALTVEAAKLAGLPELRLLEEPMAVCYDWLWTHKGDLRAQLDGARLMLVVDVGGGTSDLTLIRVEHGGGEPKLLRVGVGNHLMLGGDNMDLTLAHLAEQRLKSPGQRLSAAELSQLLEQCRAAKELLLSDNAPESAKVTLLGGGSRLIGGARSVEFSRDEVRALVLDGFFPLSAPDDLPQAKRSGVVEFGLPYAAEPAVSKHIAAFLQQHRQAAIDALGDADGRPMADAVLLNGGVFRSPLIAGRVLDLLDHWTAQRPRHLDNPRPDLAVAYGAVAYGLARRGFHGKIGGGSARSYFLLVDAAPSPASGRGGVQGVCLLPKGSEEGEEVFLAERTFSLRLGQPVRLNLAATVEDTAWRPGDIAEVDDTDNFRRLPPLALALDAGSAGGRQEIPVQLAAELTEVGTLRVQCVAVDDPARRWKLEFQLRGDASARSELAGQQLHPRFLEAAKLVETCYGSAKSEVSPKAVKSLRADLEKILGGRDGWDGPLARELFGALLQGAGRRRRSADHERVWLSLTGYTLRPGFGYPLDDWRVEQLWPLYGQGIQYVNEAQNWAEWWILWRRVAGGLDGAAQQTLFADLADYINPDTAKRHPIAGWLPKRSYVNMLRLAASLERLPAAQKAQLGQWLLKRLEKAGEPEESWWALGRIGGRVPFHGSAHEVLARDTAAEWLAVLLKQDWKKTPAVGFAATLIARMSGDRERDVDETVREQVADRLRESKSPKSWLEMVTTVAELDASDEKRIFGEDLPPGLKLLQ</sequence>
<keyword evidence="2" id="KW-0547">Nucleotide-binding</keyword>
<dbReference type="Proteomes" id="UP000824988">
    <property type="component" value="Chromosome"/>
</dbReference>
<evidence type="ECO:0000256" key="3">
    <source>
        <dbReference type="ARBA" id="ARBA00022840"/>
    </source>
</evidence>
<dbReference type="InterPro" id="IPR021030">
    <property type="entry name" value="DUF3731"/>
</dbReference>
<accession>A0A8D5ANI1</accession>
<gene>
    <name evidence="4" type="ORF">MoryE10_27260</name>
</gene>
<protein>
    <submittedName>
        <fullName evidence="4">Heat-shock protein</fullName>
    </submittedName>
</protein>
<dbReference type="Pfam" id="PF00012">
    <property type="entry name" value="HSP70"/>
    <property type="match status" value="1"/>
</dbReference>
<dbReference type="InterPro" id="IPR018181">
    <property type="entry name" value="Heat_shock_70_CS"/>
</dbReference>
<dbReference type="RefSeq" id="WP_221047372.1">
    <property type="nucleotide sequence ID" value="NZ_AP019782.1"/>
</dbReference>
<dbReference type="PROSITE" id="PS00329">
    <property type="entry name" value="HSP70_2"/>
    <property type="match status" value="1"/>
</dbReference>
<dbReference type="AlphaFoldDB" id="A0A8D5ANI1"/>
<organism evidence="4 5">
    <name type="scientific">Methylogaea oryzae</name>
    <dbReference type="NCBI Taxonomy" id="1295382"/>
    <lineage>
        <taxon>Bacteria</taxon>
        <taxon>Pseudomonadati</taxon>
        <taxon>Pseudomonadota</taxon>
        <taxon>Gammaproteobacteria</taxon>
        <taxon>Methylococcales</taxon>
        <taxon>Methylococcaceae</taxon>
        <taxon>Methylogaea</taxon>
    </lineage>
</organism>
<evidence type="ECO:0000256" key="2">
    <source>
        <dbReference type="ARBA" id="ARBA00022741"/>
    </source>
</evidence>
<evidence type="ECO:0000256" key="1">
    <source>
        <dbReference type="ARBA" id="ARBA00007381"/>
    </source>
</evidence>
<keyword evidence="5" id="KW-1185">Reference proteome</keyword>
<dbReference type="Pfam" id="PF12531">
    <property type="entry name" value="DUF3731"/>
    <property type="match status" value="1"/>
</dbReference>
<dbReference type="KEGG" id="moz:MoryE10_27260"/>
<dbReference type="EMBL" id="AP019782">
    <property type="protein sequence ID" value="BBL72120.1"/>
    <property type="molecule type" value="Genomic_DNA"/>
</dbReference>
<name>A0A8D5ANI1_9GAMM</name>
<reference evidence="4" key="1">
    <citation type="submission" date="2019-06" db="EMBL/GenBank/DDBJ databases">
        <title>Complete genome sequence of Methylogaea oryzae strain JCM16910.</title>
        <authorList>
            <person name="Asakawa S."/>
        </authorList>
    </citation>
    <scope>NUCLEOTIDE SEQUENCE</scope>
    <source>
        <strain evidence="4">E10</strain>
    </source>
</reference>
<dbReference type="GO" id="GO:0140662">
    <property type="term" value="F:ATP-dependent protein folding chaperone"/>
    <property type="evidence" value="ECO:0007669"/>
    <property type="project" value="InterPro"/>
</dbReference>
<evidence type="ECO:0000313" key="4">
    <source>
        <dbReference type="EMBL" id="BBL72120.1"/>
    </source>
</evidence>